<evidence type="ECO:0000313" key="3">
    <source>
        <dbReference type="Proteomes" id="UP000299102"/>
    </source>
</evidence>
<feature type="region of interest" description="Disordered" evidence="1">
    <location>
        <begin position="13"/>
        <end position="47"/>
    </location>
</feature>
<gene>
    <name evidence="2" type="ORF">EVAR_27911_1</name>
</gene>
<dbReference type="EMBL" id="BGZK01000231">
    <property type="protein sequence ID" value="GBP30298.1"/>
    <property type="molecule type" value="Genomic_DNA"/>
</dbReference>
<proteinExistence type="predicted"/>
<dbReference type="Proteomes" id="UP000299102">
    <property type="component" value="Unassembled WGS sequence"/>
</dbReference>
<comment type="caution">
    <text evidence="2">The sequence shown here is derived from an EMBL/GenBank/DDBJ whole genome shotgun (WGS) entry which is preliminary data.</text>
</comment>
<reference evidence="2 3" key="1">
    <citation type="journal article" date="2019" name="Commun. Biol.">
        <title>The bagworm genome reveals a unique fibroin gene that provides high tensile strength.</title>
        <authorList>
            <person name="Kono N."/>
            <person name="Nakamura H."/>
            <person name="Ohtoshi R."/>
            <person name="Tomita M."/>
            <person name="Numata K."/>
            <person name="Arakawa K."/>
        </authorList>
    </citation>
    <scope>NUCLEOTIDE SEQUENCE [LARGE SCALE GENOMIC DNA]</scope>
</reference>
<protein>
    <submittedName>
        <fullName evidence="2">Uncharacterized protein</fullName>
    </submittedName>
</protein>
<name>A0A4C1UV29_EUMVA</name>
<evidence type="ECO:0000256" key="1">
    <source>
        <dbReference type="SAM" id="MobiDB-lite"/>
    </source>
</evidence>
<keyword evidence="3" id="KW-1185">Reference proteome</keyword>
<dbReference type="AlphaFoldDB" id="A0A4C1UV29"/>
<organism evidence="2 3">
    <name type="scientific">Eumeta variegata</name>
    <name type="common">Bagworm moth</name>
    <name type="synonym">Eumeta japonica</name>
    <dbReference type="NCBI Taxonomy" id="151549"/>
    <lineage>
        <taxon>Eukaryota</taxon>
        <taxon>Metazoa</taxon>
        <taxon>Ecdysozoa</taxon>
        <taxon>Arthropoda</taxon>
        <taxon>Hexapoda</taxon>
        <taxon>Insecta</taxon>
        <taxon>Pterygota</taxon>
        <taxon>Neoptera</taxon>
        <taxon>Endopterygota</taxon>
        <taxon>Lepidoptera</taxon>
        <taxon>Glossata</taxon>
        <taxon>Ditrysia</taxon>
        <taxon>Tineoidea</taxon>
        <taxon>Psychidae</taxon>
        <taxon>Oiketicinae</taxon>
        <taxon>Eumeta</taxon>
    </lineage>
</organism>
<evidence type="ECO:0000313" key="2">
    <source>
        <dbReference type="EMBL" id="GBP30298.1"/>
    </source>
</evidence>
<accession>A0A4C1UV29</accession>
<sequence length="66" mass="7332">MDKICASIAYKKTRGTPGTLRSSSCEGRGAGDARERRQRYSNFVSNRSRLAEPRASYAALPRTPRV</sequence>